<dbReference type="InterPro" id="IPR029001">
    <property type="entry name" value="ITPase-like_fam"/>
</dbReference>
<evidence type="ECO:0000256" key="1">
    <source>
        <dbReference type="ARBA" id="ARBA00008023"/>
    </source>
</evidence>
<comment type="cofactor">
    <cofactor evidence="7">
        <name>Mg(2+)</name>
        <dbReference type="ChEBI" id="CHEBI:18420"/>
    </cofactor>
    <text evidence="7">Binds 1 Mg(2+) ion per subunit.</text>
</comment>
<keyword evidence="5 7" id="KW-0460">Magnesium</keyword>
<comment type="catalytic activity">
    <reaction evidence="7">
        <text>ITP + H2O = IMP + diphosphate + H(+)</text>
        <dbReference type="Rhea" id="RHEA:29399"/>
        <dbReference type="ChEBI" id="CHEBI:15377"/>
        <dbReference type="ChEBI" id="CHEBI:15378"/>
        <dbReference type="ChEBI" id="CHEBI:33019"/>
        <dbReference type="ChEBI" id="CHEBI:58053"/>
        <dbReference type="ChEBI" id="CHEBI:61402"/>
        <dbReference type="EC" id="3.6.1.66"/>
    </reaction>
</comment>
<feature type="binding site" evidence="7">
    <location>
        <begin position="21"/>
        <end position="26"/>
    </location>
    <ligand>
        <name>substrate</name>
    </ligand>
</feature>
<evidence type="ECO:0000256" key="7">
    <source>
        <dbReference type="HAMAP-Rule" id="MF_01405"/>
    </source>
</evidence>
<dbReference type="InterPro" id="IPR002637">
    <property type="entry name" value="RdgB/HAM1"/>
</dbReference>
<dbReference type="SUPFAM" id="SSF52972">
    <property type="entry name" value="ITPase-like"/>
    <property type="match status" value="1"/>
</dbReference>
<feature type="active site" description="Proton acceptor" evidence="7">
    <location>
        <position position="85"/>
    </location>
</feature>
<dbReference type="PANTHER" id="PTHR11067">
    <property type="entry name" value="INOSINE TRIPHOSPHATE PYROPHOSPHATASE/HAM1 PROTEIN"/>
    <property type="match status" value="1"/>
</dbReference>
<keyword evidence="2 7" id="KW-0479">Metal-binding</keyword>
<dbReference type="InterPro" id="IPR020922">
    <property type="entry name" value="dITP/XTP_pyrophosphatase"/>
</dbReference>
<gene>
    <name evidence="9" type="ORF">JOF54_001210</name>
</gene>
<dbReference type="Pfam" id="PF01725">
    <property type="entry name" value="Ham1p_like"/>
    <property type="match status" value="1"/>
</dbReference>
<evidence type="ECO:0000256" key="6">
    <source>
        <dbReference type="ARBA" id="ARBA00023080"/>
    </source>
</evidence>
<evidence type="ECO:0000313" key="9">
    <source>
        <dbReference type="EMBL" id="MBP2416288.1"/>
    </source>
</evidence>
<feature type="binding site" evidence="7">
    <location>
        <position position="86"/>
    </location>
    <ligand>
        <name>substrate</name>
    </ligand>
</feature>
<comment type="caution">
    <text evidence="9">The sequence shown here is derived from an EMBL/GenBank/DDBJ whole genome shotgun (WGS) entry which is preliminary data.</text>
</comment>
<dbReference type="Gene3D" id="3.90.950.10">
    <property type="match status" value="1"/>
</dbReference>
<keyword evidence="4 7" id="KW-0378">Hydrolase</keyword>
<comment type="catalytic activity">
    <reaction evidence="7">
        <text>XTP + H2O = XMP + diphosphate + H(+)</text>
        <dbReference type="Rhea" id="RHEA:28610"/>
        <dbReference type="ChEBI" id="CHEBI:15377"/>
        <dbReference type="ChEBI" id="CHEBI:15378"/>
        <dbReference type="ChEBI" id="CHEBI:33019"/>
        <dbReference type="ChEBI" id="CHEBI:57464"/>
        <dbReference type="ChEBI" id="CHEBI:61314"/>
        <dbReference type="EC" id="3.6.1.66"/>
    </reaction>
</comment>
<evidence type="ECO:0000313" key="10">
    <source>
        <dbReference type="Proteomes" id="UP000758168"/>
    </source>
</evidence>
<dbReference type="HAMAP" id="MF_01405">
    <property type="entry name" value="Non_canon_purine_NTPase"/>
    <property type="match status" value="1"/>
</dbReference>
<feature type="binding site" evidence="7">
    <location>
        <begin position="169"/>
        <end position="172"/>
    </location>
    <ligand>
        <name>substrate</name>
    </ligand>
</feature>
<comment type="caution">
    <text evidence="7">Lacks conserved residue(s) required for the propagation of feature annotation.</text>
</comment>
<accession>A0ABS4Z5H0</accession>
<comment type="subunit">
    <text evidence="7">Homodimer.</text>
</comment>
<dbReference type="EC" id="3.6.1.66" evidence="7"/>
<evidence type="ECO:0000256" key="5">
    <source>
        <dbReference type="ARBA" id="ARBA00022842"/>
    </source>
</evidence>
<comment type="similarity">
    <text evidence="1 7 8">Belongs to the HAM1 NTPase family.</text>
</comment>
<evidence type="ECO:0000256" key="3">
    <source>
        <dbReference type="ARBA" id="ARBA00022741"/>
    </source>
</evidence>
<sequence length="223" mass="23446">MPSPGPVAPPEPVEGRVVLATNNAKKLTELRRIVAAAAPAVEVLALADVARYPEPAETEQTFEGNALLKARACVAATGLPAVADDSGLAVDRLNGMPGVRSARWSGAEATDASNNALLLRQLFDLEGPEQRSGQFVCAMALVLPDGTEHVRTGVMPGHLTTAPAGEHGFGYDPLFVAQGHDRTTAQLDPAAKDAISHRGQAIRALVPVLIDELRRTAAQEEVR</sequence>
<dbReference type="CDD" id="cd00515">
    <property type="entry name" value="HAM1"/>
    <property type="match status" value="1"/>
</dbReference>
<evidence type="ECO:0000256" key="2">
    <source>
        <dbReference type="ARBA" id="ARBA00022723"/>
    </source>
</evidence>
<feature type="binding site" evidence="7">
    <location>
        <position position="192"/>
    </location>
    <ligand>
        <name>substrate</name>
    </ligand>
</feature>
<dbReference type="NCBIfam" id="TIGR00042">
    <property type="entry name" value="RdgB/HAM1 family non-canonical purine NTP pyrophosphatase"/>
    <property type="match status" value="1"/>
</dbReference>
<keyword evidence="6 7" id="KW-0546">Nucleotide metabolism</keyword>
<dbReference type="GO" id="GO:0036220">
    <property type="term" value="F:ITP diphosphatase activity"/>
    <property type="evidence" value="ECO:0007669"/>
    <property type="project" value="UniProtKB-EC"/>
</dbReference>
<dbReference type="EMBL" id="JAGIOB010000001">
    <property type="protein sequence ID" value="MBP2416288.1"/>
    <property type="molecule type" value="Genomic_DNA"/>
</dbReference>
<keyword evidence="3 7" id="KW-0547">Nucleotide-binding</keyword>
<organism evidence="9 10">
    <name type="scientific">Microlunatus capsulatus</name>
    <dbReference type="NCBI Taxonomy" id="99117"/>
    <lineage>
        <taxon>Bacteria</taxon>
        <taxon>Bacillati</taxon>
        <taxon>Actinomycetota</taxon>
        <taxon>Actinomycetes</taxon>
        <taxon>Propionibacteriales</taxon>
        <taxon>Propionibacteriaceae</taxon>
        <taxon>Microlunatus</taxon>
    </lineage>
</organism>
<protein>
    <recommendedName>
        <fullName evidence="7">dITP/XTP pyrophosphatase</fullName>
        <ecNumber evidence="7">3.6.1.66</ecNumber>
    </recommendedName>
    <alternativeName>
        <fullName evidence="7">Non-canonical purine NTP pyrophosphatase</fullName>
    </alternativeName>
    <alternativeName>
        <fullName evidence="7">Non-standard purine NTP pyrophosphatase</fullName>
    </alternativeName>
    <alternativeName>
        <fullName evidence="7">Nucleoside-triphosphate diphosphatase</fullName>
    </alternativeName>
    <alternativeName>
        <fullName evidence="7">Nucleoside-triphosphate pyrophosphatase</fullName>
        <shortName evidence="7">NTPase</shortName>
    </alternativeName>
</protein>
<comment type="function">
    <text evidence="7">Pyrophosphatase that catalyzes the hydrolysis of nucleoside triphosphates to their monophosphate derivatives, with a high preference for the non-canonical purine nucleotides XTP (xanthosine triphosphate), dITP (deoxyinosine triphosphate) and ITP. Seems to function as a house-cleaning enzyme that removes non-canonical purine nucleotides from the nucleotide pool, thus preventing their incorporation into DNA/RNA and avoiding chromosomal lesions.</text>
</comment>
<name>A0ABS4Z5H0_9ACTN</name>
<dbReference type="Proteomes" id="UP000758168">
    <property type="component" value="Unassembled WGS sequence"/>
</dbReference>
<dbReference type="PANTHER" id="PTHR11067:SF9">
    <property type="entry name" value="INOSINE TRIPHOSPHATE PYROPHOSPHATASE"/>
    <property type="match status" value="1"/>
</dbReference>
<evidence type="ECO:0000256" key="4">
    <source>
        <dbReference type="ARBA" id="ARBA00022801"/>
    </source>
</evidence>
<dbReference type="RefSeq" id="WP_245357990.1">
    <property type="nucleotide sequence ID" value="NZ_JAGIOB010000001.1"/>
</dbReference>
<feature type="binding site" evidence="7">
    <location>
        <begin position="197"/>
        <end position="198"/>
    </location>
    <ligand>
        <name>substrate</name>
    </ligand>
</feature>
<keyword evidence="10" id="KW-1185">Reference proteome</keyword>
<comment type="catalytic activity">
    <reaction evidence="7">
        <text>dITP + H2O = dIMP + diphosphate + H(+)</text>
        <dbReference type="Rhea" id="RHEA:28342"/>
        <dbReference type="ChEBI" id="CHEBI:15377"/>
        <dbReference type="ChEBI" id="CHEBI:15378"/>
        <dbReference type="ChEBI" id="CHEBI:33019"/>
        <dbReference type="ChEBI" id="CHEBI:61194"/>
        <dbReference type="ChEBI" id="CHEBI:61382"/>
        <dbReference type="EC" id="3.6.1.66"/>
    </reaction>
</comment>
<reference evidence="9 10" key="1">
    <citation type="submission" date="2021-03" db="EMBL/GenBank/DDBJ databases">
        <title>Sequencing the genomes of 1000 actinobacteria strains.</title>
        <authorList>
            <person name="Klenk H.-P."/>
        </authorList>
    </citation>
    <scope>NUCLEOTIDE SEQUENCE [LARGE SCALE GENOMIC DNA]</scope>
    <source>
        <strain evidence="9 10">DSM 12936</strain>
    </source>
</reference>
<proteinExistence type="inferred from homology"/>
<feature type="binding site" evidence="7">
    <location>
        <position position="85"/>
    </location>
    <ligand>
        <name>Mg(2+)</name>
        <dbReference type="ChEBI" id="CHEBI:18420"/>
    </ligand>
</feature>
<evidence type="ECO:0000256" key="8">
    <source>
        <dbReference type="RuleBase" id="RU003781"/>
    </source>
</evidence>